<proteinExistence type="predicted"/>
<reference evidence="1 2" key="1">
    <citation type="journal article" date="2021" name="Hortic Res">
        <title>High-quality reference genome and annotation aids understanding of berry development for evergreen blueberry (Vaccinium darrowii).</title>
        <authorList>
            <person name="Yu J."/>
            <person name="Hulse-Kemp A.M."/>
            <person name="Babiker E."/>
            <person name="Staton M."/>
        </authorList>
    </citation>
    <scope>NUCLEOTIDE SEQUENCE [LARGE SCALE GENOMIC DNA]</scope>
    <source>
        <strain evidence="2">cv. NJ 8807/NJ 8810</strain>
        <tissue evidence="1">Young leaf</tissue>
    </source>
</reference>
<keyword evidence="2" id="KW-1185">Reference proteome</keyword>
<dbReference type="EMBL" id="CM037153">
    <property type="protein sequence ID" value="KAH7856731.1"/>
    <property type="molecule type" value="Genomic_DNA"/>
</dbReference>
<protein>
    <submittedName>
        <fullName evidence="1">Uncharacterized protein</fullName>
    </submittedName>
</protein>
<gene>
    <name evidence="1" type="ORF">Vadar_004862</name>
</gene>
<sequence length="423" mass="47863">MDGLFTVFVDNLPSSMDVAWLRQLFSPFGCVKDVFIPSKRSSSFNTKFGFVRFKRREEAASAIEDLNGALIRDFNIVAQFAKYSKGSPLISRKKVDEVMNDFSSSSLHVWHPLSVGNRSKQHVPFNLSYAEALKSASNVSTEGFELKQVAEKSRPTIDARPHGYSWLSRSAVVKLKYPASSECVLKALKCIHCEDVLIRSLGGLFMLLTFEDKAARDNLVANKDIKVWFDMIKPWNGEAASHSRIVWINCRGMPLNAWYSNTFKQIGELWGDFLALKEDSLNEKSFEIGRMMILTDKDSRIDEWINIRVSGKIYEVKVWEEVCEEPFYEESKISTPTDDDSHLHSPTQISENDKNDANDMNETIVYDSLEDDEMEAKSQVKAKANSFGLVEANGGSNEVNSSSFHGGVNCPILSRSYRYRSCE</sequence>
<evidence type="ECO:0000313" key="1">
    <source>
        <dbReference type="EMBL" id="KAH7856731.1"/>
    </source>
</evidence>
<accession>A0ACB7YSR9</accession>
<evidence type="ECO:0000313" key="2">
    <source>
        <dbReference type="Proteomes" id="UP000828048"/>
    </source>
</evidence>
<comment type="caution">
    <text evidence="1">The sequence shown here is derived from an EMBL/GenBank/DDBJ whole genome shotgun (WGS) entry which is preliminary data.</text>
</comment>
<name>A0ACB7YSR9_9ERIC</name>
<organism evidence="1 2">
    <name type="scientific">Vaccinium darrowii</name>
    <dbReference type="NCBI Taxonomy" id="229202"/>
    <lineage>
        <taxon>Eukaryota</taxon>
        <taxon>Viridiplantae</taxon>
        <taxon>Streptophyta</taxon>
        <taxon>Embryophyta</taxon>
        <taxon>Tracheophyta</taxon>
        <taxon>Spermatophyta</taxon>
        <taxon>Magnoliopsida</taxon>
        <taxon>eudicotyledons</taxon>
        <taxon>Gunneridae</taxon>
        <taxon>Pentapetalae</taxon>
        <taxon>asterids</taxon>
        <taxon>Ericales</taxon>
        <taxon>Ericaceae</taxon>
        <taxon>Vaccinioideae</taxon>
        <taxon>Vaccinieae</taxon>
        <taxon>Vaccinium</taxon>
    </lineage>
</organism>
<dbReference type="Proteomes" id="UP000828048">
    <property type="component" value="Chromosome 3"/>
</dbReference>